<comment type="caution">
    <text evidence="2">The sequence shown here is derived from an EMBL/GenBank/DDBJ whole genome shotgun (WGS) entry which is preliminary data.</text>
</comment>
<evidence type="ECO:0000313" key="3">
    <source>
        <dbReference type="Proteomes" id="UP000265520"/>
    </source>
</evidence>
<keyword evidence="3" id="KW-1185">Reference proteome</keyword>
<dbReference type="EMBL" id="LXQA010016492">
    <property type="protein sequence ID" value="MCH89598.1"/>
    <property type="molecule type" value="Genomic_DNA"/>
</dbReference>
<dbReference type="Proteomes" id="UP000265520">
    <property type="component" value="Unassembled WGS sequence"/>
</dbReference>
<organism evidence="2 3">
    <name type="scientific">Trifolium medium</name>
    <dbReference type="NCBI Taxonomy" id="97028"/>
    <lineage>
        <taxon>Eukaryota</taxon>
        <taxon>Viridiplantae</taxon>
        <taxon>Streptophyta</taxon>
        <taxon>Embryophyta</taxon>
        <taxon>Tracheophyta</taxon>
        <taxon>Spermatophyta</taxon>
        <taxon>Magnoliopsida</taxon>
        <taxon>eudicotyledons</taxon>
        <taxon>Gunneridae</taxon>
        <taxon>Pentapetalae</taxon>
        <taxon>rosids</taxon>
        <taxon>fabids</taxon>
        <taxon>Fabales</taxon>
        <taxon>Fabaceae</taxon>
        <taxon>Papilionoideae</taxon>
        <taxon>50 kb inversion clade</taxon>
        <taxon>NPAAA clade</taxon>
        <taxon>Hologalegina</taxon>
        <taxon>IRL clade</taxon>
        <taxon>Trifolieae</taxon>
        <taxon>Trifolium</taxon>
    </lineage>
</organism>
<dbReference type="AlphaFoldDB" id="A0A392MSH3"/>
<accession>A0A392MSH3</accession>
<gene>
    <name evidence="2" type="ORF">A2U01_0010498</name>
</gene>
<evidence type="ECO:0000313" key="2">
    <source>
        <dbReference type="EMBL" id="MCH89598.1"/>
    </source>
</evidence>
<sequence>MGAGGRTSVPPSARKSENDIVKRVPFEKPPFSLSQIKKAIP</sequence>
<proteinExistence type="predicted"/>
<name>A0A392MSH3_9FABA</name>
<protein>
    <submittedName>
        <fullName evidence="2">Omega-6 fatty acid endoplasmic reticulum isozyme 2-like</fullName>
    </submittedName>
</protein>
<feature type="region of interest" description="Disordered" evidence="1">
    <location>
        <begin position="1"/>
        <end position="27"/>
    </location>
</feature>
<feature type="non-terminal residue" evidence="2">
    <location>
        <position position="41"/>
    </location>
</feature>
<reference evidence="2 3" key="1">
    <citation type="journal article" date="2018" name="Front. Plant Sci.">
        <title>Red Clover (Trifolium pratense) and Zigzag Clover (T. medium) - A Picture of Genomic Similarities and Differences.</title>
        <authorList>
            <person name="Dluhosova J."/>
            <person name="Istvanek J."/>
            <person name="Nedelnik J."/>
            <person name="Repkova J."/>
        </authorList>
    </citation>
    <scope>NUCLEOTIDE SEQUENCE [LARGE SCALE GENOMIC DNA]</scope>
    <source>
        <strain evidence="3">cv. 10/8</strain>
        <tissue evidence="2">Leaf</tissue>
    </source>
</reference>
<feature type="compositionally biased region" description="Basic and acidic residues" evidence="1">
    <location>
        <begin position="14"/>
        <end position="26"/>
    </location>
</feature>
<evidence type="ECO:0000256" key="1">
    <source>
        <dbReference type="SAM" id="MobiDB-lite"/>
    </source>
</evidence>